<dbReference type="AlphaFoldDB" id="A0A2U3L0R0"/>
<dbReference type="InterPro" id="IPR001036">
    <property type="entry name" value="Acrflvin-R"/>
</dbReference>
<evidence type="ECO:0008006" key="4">
    <source>
        <dbReference type="Google" id="ProtNLM"/>
    </source>
</evidence>
<keyword evidence="1" id="KW-1133">Transmembrane helix</keyword>
<dbReference type="GO" id="GO:0042910">
    <property type="term" value="F:xenobiotic transmembrane transporter activity"/>
    <property type="evidence" value="ECO:0007669"/>
    <property type="project" value="TreeGrafter"/>
</dbReference>
<feature type="transmembrane region" description="Helical" evidence="1">
    <location>
        <begin position="165"/>
        <end position="191"/>
    </location>
</feature>
<proteinExistence type="predicted"/>
<dbReference type="PANTHER" id="PTHR32063">
    <property type="match status" value="1"/>
</dbReference>
<reference evidence="3" key="1">
    <citation type="submission" date="2018-02" db="EMBL/GenBank/DDBJ databases">
        <authorList>
            <person name="Hausmann B."/>
        </authorList>
    </citation>
    <scope>NUCLEOTIDE SEQUENCE [LARGE SCALE GENOMIC DNA]</scope>
    <source>
        <strain evidence="3">Peat soil MAG SbF1</strain>
    </source>
</reference>
<feature type="transmembrane region" description="Helical" evidence="1">
    <location>
        <begin position="88"/>
        <end position="111"/>
    </location>
</feature>
<dbReference type="GO" id="GO:0005886">
    <property type="term" value="C:plasma membrane"/>
    <property type="evidence" value="ECO:0007669"/>
    <property type="project" value="TreeGrafter"/>
</dbReference>
<sequence length="212" mass="22816">MQDELTQRFKTLKIPAGYAIGFGQNGLQQTQAFSSLGYGLLASVVLVYMVMAGMFESLLTPFVIMFSLPPTFVGAILGLYLTHNTLNINSIMGMVMLVGLVTNNAIVLVDYTNQLRDKGQPLAEALLEAGSIRLRPILLTTVTNVAAMVPLLILGGSGTETLSSMAAVITFGLSLSTIVTLVLVPVMYINMDKLLLKISRKKNQVSITTESI</sequence>
<keyword evidence="1" id="KW-0812">Transmembrane</keyword>
<feature type="transmembrane region" description="Helical" evidence="1">
    <location>
        <begin position="132"/>
        <end position="153"/>
    </location>
</feature>
<organism evidence="2 3">
    <name type="scientific">Candidatus Desulfosporosinus infrequens</name>
    <dbReference type="NCBI Taxonomy" id="2043169"/>
    <lineage>
        <taxon>Bacteria</taxon>
        <taxon>Bacillati</taxon>
        <taxon>Bacillota</taxon>
        <taxon>Clostridia</taxon>
        <taxon>Eubacteriales</taxon>
        <taxon>Desulfitobacteriaceae</taxon>
        <taxon>Desulfosporosinus</taxon>
    </lineage>
</organism>
<dbReference type="Proteomes" id="UP000238916">
    <property type="component" value="Unassembled WGS sequence"/>
</dbReference>
<dbReference type="PANTHER" id="PTHR32063:SF0">
    <property type="entry name" value="SWARMING MOTILITY PROTEIN SWRC"/>
    <property type="match status" value="1"/>
</dbReference>
<dbReference type="EMBL" id="OMOF01000261">
    <property type="protein sequence ID" value="SPF45536.1"/>
    <property type="molecule type" value="Genomic_DNA"/>
</dbReference>
<accession>A0A2U3L0R0</accession>
<dbReference type="Gene3D" id="3.30.70.1440">
    <property type="entry name" value="Multidrug efflux transporter AcrB pore domain"/>
    <property type="match status" value="1"/>
</dbReference>
<dbReference type="Pfam" id="PF00873">
    <property type="entry name" value="ACR_tran"/>
    <property type="match status" value="1"/>
</dbReference>
<keyword evidence="1" id="KW-0472">Membrane</keyword>
<feature type="transmembrane region" description="Helical" evidence="1">
    <location>
        <begin position="36"/>
        <end position="55"/>
    </location>
</feature>
<dbReference type="SUPFAM" id="SSF82866">
    <property type="entry name" value="Multidrug efflux transporter AcrB transmembrane domain"/>
    <property type="match status" value="1"/>
</dbReference>
<gene>
    <name evidence="2" type="ORF">SBF1_3330001</name>
</gene>
<evidence type="ECO:0000313" key="3">
    <source>
        <dbReference type="Proteomes" id="UP000238916"/>
    </source>
</evidence>
<feature type="transmembrane region" description="Helical" evidence="1">
    <location>
        <begin position="62"/>
        <end position="82"/>
    </location>
</feature>
<protein>
    <recommendedName>
        <fullName evidence="4">Acriflavin resistance protein</fullName>
    </recommendedName>
</protein>
<dbReference type="PRINTS" id="PR00702">
    <property type="entry name" value="ACRIFLAVINRP"/>
</dbReference>
<name>A0A2U3L0R0_9FIRM</name>
<evidence type="ECO:0000256" key="1">
    <source>
        <dbReference type="SAM" id="Phobius"/>
    </source>
</evidence>
<dbReference type="Gene3D" id="1.20.1640.10">
    <property type="entry name" value="Multidrug efflux transporter AcrB transmembrane domain"/>
    <property type="match status" value="1"/>
</dbReference>
<evidence type="ECO:0000313" key="2">
    <source>
        <dbReference type="EMBL" id="SPF45536.1"/>
    </source>
</evidence>